<evidence type="ECO:0000256" key="1">
    <source>
        <dbReference type="SAM" id="MobiDB-lite"/>
    </source>
</evidence>
<feature type="compositionally biased region" description="Gly residues" evidence="1">
    <location>
        <begin position="169"/>
        <end position="187"/>
    </location>
</feature>
<gene>
    <name evidence="2" type="ORF">KHU32_13385</name>
</gene>
<comment type="caution">
    <text evidence="2">The sequence shown here is derived from an EMBL/GenBank/DDBJ whole genome shotgun (WGS) entry which is preliminary data.</text>
</comment>
<sequence length="187" mass="19264">MLMVPLAACATGPLPPSARLPADVTPIAADPMRSAILTTAFTFNHQSLPADRARAAALMEYLAADYRWDVRWAEYTPITASALEASRRELHAAFGVAPGATPQAVVDGFVGASRAFEAQATPVLSPAVFTQPTLTLARLSGPIDLPATRNASALMERELLRIDTERMNGIGGGSGGGGSGGGGGAHP</sequence>
<dbReference type="EMBL" id="JAHCDA010000002">
    <property type="protein sequence ID" value="MBS7811937.1"/>
    <property type="molecule type" value="Genomic_DNA"/>
</dbReference>
<feature type="region of interest" description="Disordered" evidence="1">
    <location>
        <begin position="167"/>
        <end position="187"/>
    </location>
</feature>
<keyword evidence="3" id="KW-1185">Reference proteome</keyword>
<reference evidence="2 3" key="1">
    <citation type="submission" date="2021-05" db="EMBL/GenBank/DDBJ databases">
        <title>Roseococcus sp. XZZS9, whole genome shotgun sequencing project.</title>
        <authorList>
            <person name="Zhao G."/>
            <person name="Shen L."/>
        </authorList>
    </citation>
    <scope>NUCLEOTIDE SEQUENCE [LARGE SCALE GENOMIC DNA]</scope>
    <source>
        <strain evidence="2 3">XZZS9</strain>
    </source>
</reference>
<evidence type="ECO:0000313" key="3">
    <source>
        <dbReference type="Proteomes" id="UP000766336"/>
    </source>
</evidence>
<organism evidence="2 3">
    <name type="scientific">Roseococcus pinisoli</name>
    <dbReference type="NCBI Taxonomy" id="2835040"/>
    <lineage>
        <taxon>Bacteria</taxon>
        <taxon>Pseudomonadati</taxon>
        <taxon>Pseudomonadota</taxon>
        <taxon>Alphaproteobacteria</taxon>
        <taxon>Acetobacterales</taxon>
        <taxon>Roseomonadaceae</taxon>
        <taxon>Roseococcus</taxon>
    </lineage>
</organism>
<name>A0ABS5QEG4_9PROT</name>
<evidence type="ECO:0000313" key="2">
    <source>
        <dbReference type="EMBL" id="MBS7811937.1"/>
    </source>
</evidence>
<protein>
    <submittedName>
        <fullName evidence="2">Uncharacterized protein</fullName>
    </submittedName>
</protein>
<dbReference type="RefSeq" id="WP_213670579.1">
    <property type="nucleotide sequence ID" value="NZ_JAHCDA010000002.1"/>
</dbReference>
<proteinExistence type="predicted"/>
<dbReference type="Proteomes" id="UP000766336">
    <property type="component" value="Unassembled WGS sequence"/>
</dbReference>
<accession>A0ABS5QEG4</accession>